<dbReference type="Gene3D" id="1.10.150.240">
    <property type="entry name" value="Putative phosphatase, domain 2"/>
    <property type="match status" value="1"/>
</dbReference>
<name>A0A6L5GQY2_9FIRM</name>
<proteinExistence type="predicted"/>
<dbReference type="EMBL" id="VOGB01000004">
    <property type="protein sequence ID" value="MQM72543.1"/>
    <property type="molecule type" value="Genomic_DNA"/>
</dbReference>
<dbReference type="Pfam" id="PF00702">
    <property type="entry name" value="Hydrolase"/>
    <property type="match status" value="1"/>
</dbReference>
<dbReference type="PANTHER" id="PTHR18901">
    <property type="entry name" value="2-DEOXYGLUCOSE-6-PHOSPHATE PHOSPHATASE 2"/>
    <property type="match status" value="1"/>
</dbReference>
<comment type="caution">
    <text evidence="1">The sequence shown here is derived from an EMBL/GenBank/DDBJ whole genome shotgun (WGS) entry which is preliminary data.</text>
</comment>
<dbReference type="InterPro" id="IPR023198">
    <property type="entry name" value="PGP-like_dom2"/>
</dbReference>
<dbReference type="GO" id="GO:0016791">
    <property type="term" value="F:phosphatase activity"/>
    <property type="evidence" value="ECO:0007669"/>
    <property type="project" value="TreeGrafter"/>
</dbReference>
<dbReference type="SFLD" id="SFLDS00003">
    <property type="entry name" value="Haloacid_Dehalogenase"/>
    <property type="match status" value="1"/>
</dbReference>
<evidence type="ECO:0000313" key="1">
    <source>
        <dbReference type="EMBL" id="MQM72543.1"/>
    </source>
</evidence>
<dbReference type="InterPro" id="IPR006439">
    <property type="entry name" value="HAD-SF_hydro_IA"/>
</dbReference>
<dbReference type="NCBIfam" id="TIGR01509">
    <property type="entry name" value="HAD-SF-IA-v3"/>
    <property type="match status" value="1"/>
</dbReference>
<gene>
    <name evidence="1" type="ORF">FRC53_03765</name>
</gene>
<dbReference type="SFLD" id="SFLDG01129">
    <property type="entry name" value="C1.5:_HAD__Beta-PGM__Phosphata"/>
    <property type="match status" value="1"/>
</dbReference>
<dbReference type="Proteomes" id="UP000473648">
    <property type="component" value="Unassembled WGS sequence"/>
</dbReference>
<organism evidence="1 2">
    <name type="scientific">Candidatus Pseudoramibacter fermentans</name>
    <dbReference type="NCBI Taxonomy" id="2594427"/>
    <lineage>
        <taxon>Bacteria</taxon>
        <taxon>Bacillati</taxon>
        <taxon>Bacillota</taxon>
        <taxon>Clostridia</taxon>
        <taxon>Eubacteriales</taxon>
        <taxon>Eubacteriaceae</taxon>
        <taxon>Pseudoramibacter</taxon>
    </lineage>
</organism>
<sequence length="251" mass="27523">MMVTYSIVFFSDKLYVYTLPQKFKKKKEIMKKKINLNCFTGAILDVDGTLLDSMPIWYDAGARVLTALGVTPEPGLGDLLFNMTLDQSSSYLKTHYHLTLSIEEIQQTILDEIAAFYRNTAPLKPGALAFVRTLSAQMPLAVASVGDRTLIRAAFSRLNILDCFSAVLTDQDPEIRAGKSSPKIFLATADALHSKPTSTLVVEDNLTAVTTAHTAGFPTLAVYDPANREDWPEIARIADTAVPSFEALTLA</sequence>
<evidence type="ECO:0000313" key="2">
    <source>
        <dbReference type="Proteomes" id="UP000473648"/>
    </source>
</evidence>
<protein>
    <submittedName>
        <fullName evidence="1">HAD family phosphatase</fullName>
    </submittedName>
</protein>
<keyword evidence="2" id="KW-1185">Reference proteome</keyword>
<reference evidence="1" key="1">
    <citation type="journal article" date="2020" name="Appl. Environ. Microbiol.">
        <title>Medium-Chain Fatty Acid Synthesis by 'Candidatus Weimeria bifida' gen. nov., sp. nov., and 'Candidatus Pseudoramibacter fermentans' sp. nov.</title>
        <authorList>
            <person name="Scarborough M.J."/>
            <person name="Myers K.S."/>
            <person name="Donohue T.J."/>
            <person name="Noguera D.R."/>
        </authorList>
    </citation>
    <scope>NUCLEOTIDE SEQUENCE</scope>
    <source>
        <strain evidence="1">EUB1.1</strain>
    </source>
</reference>
<dbReference type="AlphaFoldDB" id="A0A6L5GQY2"/>
<dbReference type="InterPro" id="IPR036412">
    <property type="entry name" value="HAD-like_sf"/>
</dbReference>
<accession>A0A6L5GQY2</accession>
<dbReference type="PANTHER" id="PTHR18901:SF38">
    <property type="entry name" value="PSEUDOURIDINE-5'-PHOSPHATASE"/>
    <property type="match status" value="1"/>
</dbReference>
<dbReference type="CDD" id="cd07505">
    <property type="entry name" value="HAD_BPGM-like"/>
    <property type="match status" value="1"/>
</dbReference>
<dbReference type="Gene3D" id="3.40.50.1000">
    <property type="entry name" value="HAD superfamily/HAD-like"/>
    <property type="match status" value="1"/>
</dbReference>
<dbReference type="SUPFAM" id="SSF56784">
    <property type="entry name" value="HAD-like"/>
    <property type="match status" value="1"/>
</dbReference>
<dbReference type="InterPro" id="IPR023214">
    <property type="entry name" value="HAD_sf"/>
</dbReference>